<dbReference type="Proteomes" id="UP000316726">
    <property type="component" value="Chromosome 6"/>
</dbReference>
<comment type="similarity">
    <text evidence="1">Belongs to the CTNNBIP1 family.</text>
</comment>
<evidence type="ECO:0000313" key="5">
    <source>
        <dbReference type="Proteomes" id="UP000316726"/>
    </source>
</evidence>
<proteinExistence type="inferred from homology"/>
<dbReference type="GO" id="GO:0008013">
    <property type="term" value="F:beta-catenin binding"/>
    <property type="evidence" value="ECO:0007669"/>
    <property type="project" value="InterPro"/>
</dbReference>
<dbReference type="OrthoDB" id="10262856at2759"/>
<dbReference type="InterPro" id="IPR040065">
    <property type="entry name" value="LZIC"/>
</dbReference>
<dbReference type="EMBL" id="CP031039">
    <property type="protein sequence ID" value="QDZ21679.1"/>
    <property type="molecule type" value="Genomic_DNA"/>
</dbReference>
<dbReference type="Gene3D" id="1.10.10.490">
    <property type="entry name" value="Beta-catenin-interacting ICAT"/>
    <property type="match status" value="1"/>
</dbReference>
<keyword evidence="5" id="KW-1185">Reference proteome</keyword>
<evidence type="ECO:0000256" key="2">
    <source>
        <dbReference type="SAM" id="Coils"/>
    </source>
</evidence>
<sequence>MEASADAKLLANVQDQMTRLLSQLQDLDELRDELDDEEYEETKADTLEQLKEFEKSLKTMAAGKTTLMTDLSRMKLAVQAAISEAFKAPEVIKLFALKQPTQLREHMDQIKRDKMLGKKPAEKSNSEILECIMALKKLGESLTPEETQFLQENQTRAMSMFEEVDEDEEAKVG</sequence>
<gene>
    <name evidence="4" type="ORF">A3770_06p41970</name>
</gene>
<feature type="coiled-coil region" evidence="2">
    <location>
        <begin position="10"/>
        <end position="56"/>
    </location>
</feature>
<dbReference type="SUPFAM" id="SSF81730">
    <property type="entry name" value="beta-catenin-interacting protein ICAT"/>
    <property type="match status" value="1"/>
</dbReference>
<evidence type="ECO:0000256" key="1">
    <source>
        <dbReference type="ARBA" id="ARBA00006505"/>
    </source>
</evidence>
<dbReference type="InterPro" id="IPR009428">
    <property type="entry name" value="ICAT_dom"/>
</dbReference>
<dbReference type="PANTHER" id="PTHR16505">
    <property type="entry name" value="PROTEIN LZIC"/>
    <property type="match status" value="1"/>
</dbReference>
<dbReference type="InterPro" id="IPR036911">
    <property type="entry name" value="ICAT_sf"/>
</dbReference>
<dbReference type="AlphaFoldDB" id="A0A5B8MMJ5"/>
<reference evidence="4 5" key="1">
    <citation type="submission" date="2018-07" db="EMBL/GenBank/DDBJ databases">
        <title>The complete nuclear genome of the prasinophyte Chloropicon primus (CCMP1205).</title>
        <authorList>
            <person name="Pombert J.-F."/>
            <person name="Otis C."/>
            <person name="Turmel M."/>
            <person name="Lemieux C."/>
        </authorList>
    </citation>
    <scope>NUCLEOTIDE SEQUENCE [LARGE SCALE GENOMIC DNA]</scope>
    <source>
        <strain evidence="4 5">CCMP1205</strain>
    </source>
</reference>
<accession>A0A5B8MMJ5</accession>
<evidence type="ECO:0000313" key="4">
    <source>
        <dbReference type="EMBL" id="QDZ21679.1"/>
    </source>
</evidence>
<protein>
    <recommendedName>
        <fullName evidence="3">Beta-catenin-interacting ICAT domain-containing protein</fullName>
    </recommendedName>
</protein>
<name>A0A5B8MMJ5_9CHLO</name>
<organism evidence="4 5">
    <name type="scientific">Chloropicon primus</name>
    <dbReference type="NCBI Taxonomy" id="1764295"/>
    <lineage>
        <taxon>Eukaryota</taxon>
        <taxon>Viridiplantae</taxon>
        <taxon>Chlorophyta</taxon>
        <taxon>Chloropicophyceae</taxon>
        <taxon>Chloropicales</taxon>
        <taxon>Chloropicaceae</taxon>
        <taxon>Chloropicon</taxon>
    </lineage>
</organism>
<feature type="domain" description="Beta-catenin-interacting ICAT" evidence="3">
    <location>
        <begin position="110"/>
        <end position="171"/>
    </location>
</feature>
<dbReference type="Pfam" id="PF06384">
    <property type="entry name" value="ICAT"/>
    <property type="match status" value="1"/>
</dbReference>
<dbReference type="PANTHER" id="PTHR16505:SF8">
    <property type="entry name" value="PROTEIN LZIC"/>
    <property type="match status" value="1"/>
</dbReference>
<keyword evidence="2" id="KW-0175">Coiled coil</keyword>
<evidence type="ECO:0000259" key="3">
    <source>
        <dbReference type="Pfam" id="PF06384"/>
    </source>
</evidence>